<sequence>MTHSHFPTLPLDLAAVFSRQANRVVRGLTPDSTEQDAFEYGKCSSHGCLSALSGRAELSPGRCSLRAPAASVTHSSHLSSLITPLCMKGLAQVLTSV</sequence>
<organism evidence="1 2">
    <name type="scientific">Anabarilius grahami</name>
    <name type="common">Kanglang fish</name>
    <name type="synonym">Barilius grahami</name>
    <dbReference type="NCBI Taxonomy" id="495550"/>
    <lineage>
        <taxon>Eukaryota</taxon>
        <taxon>Metazoa</taxon>
        <taxon>Chordata</taxon>
        <taxon>Craniata</taxon>
        <taxon>Vertebrata</taxon>
        <taxon>Euteleostomi</taxon>
        <taxon>Actinopterygii</taxon>
        <taxon>Neopterygii</taxon>
        <taxon>Teleostei</taxon>
        <taxon>Ostariophysi</taxon>
        <taxon>Cypriniformes</taxon>
        <taxon>Xenocyprididae</taxon>
        <taxon>Xenocypridinae</taxon>
        <taxon>Xenocypridinae incertae sedis</taxon>
        <taxon>Anabarilius</taxon>
    </lineage>
</organism>
<proteinExistence type="predicted"/>
<comment type="caution">
    <text evidence="1">The sequence shown here is derived from an EMBL/GenBank/DDBJ whole genome shotgun (WGS) entry which is preliminary data.</text>
</comment>
<dbReference type="Proteomes" id="UP000281406">
    <property type="component" value="Unassembled WGS sequence"/>
</dbReference>
<dbReference type="EMBL" id="RJVU01079141">
    <property type="protein sequence ID" value="ROI15734.1"/>
    <property type="molecule type" value="Genomic_DNA"/>
</dbReference>
<protein>
    <submittedName>
        <fullName evidence="1">Uncharacterized protein</fullName>
    </submittedName>
</protein>
<evidence type="ECO:0000313" key="2">
    <source>
        <dbReference type="Proteomes" id="UP000281406"/>
    </source>
</evidence>
<accession>A0A3N0XEF2</accession>
<keyword evidence="2" id="KW-1185">Reference proteome</keyword>
<dbReference type="AlphaFoldDB" id="A0A3N0XEF2"/>
<name>A0A3N0XEF2_ANAGA</name>
<evidence type="ECO:0000313" key="1">
    <source>
        <dbReference type="EMBL" id="ROI15734.1"/>
    </source>
</evidence>
<reference evidence="1 2" key="1">
    <citation type="submission" date="2018-10" db="EMBL/GenBank/DDBJ databases">
        <title>Genome assembly for a Yunnan-Guizhou Plateau 3E fish, Anabarilius grahami (Regan), and its evolutionary and genetic applications.</title>
        <authorList>
            <person name="Jiang W."/>
        </authorList>
    </citation>
    <scope>NUCLEOTIDE SEQUENCE [LARGE SCALE GENOMIC DNA]</scope>
    <source>
        <strain evidence="1">AG-KIZ</strain>
        <tissue evidence="1">Muscle</tissue>
    </source>
</reference>
<gene>
    <name evidence="1" type="ORF">DPX16_20272</name>
</gene>